<dbReference type="EMBL" id="CM023472">
    <property type="protein sequence ID" value="KAH7959028.1"/>
    <property type="molecule type" value="Genomic_DNA"/>
</dbReference>
<accession>A0ACB8D3R5</accession>
<protein>
    <submittedName>
        <fullName evidence="1">Uncharacterized protein</fullName>
    </submittedName>
</protein>
<evidence type="ECO:0000313" key="1">
    <source>
        <dbReference type="EMBL" id="KAH7959028.1"/>
    </source>
</evidence>
<organism evidence="1 2">
    <name type="scientific">Dermacentor silvarum</name>
    <name type="common">Tick</name>
    <dbReference type="NCBI Taxonomy" id="543639"/>
    <lineage>
        <taxon>Eukaryota</taxon>
        <taxon>Metazoa</taxon>
        <taxon>Ecdysozoa</taxon>
        <taxon>Arthropoda</taxon>
        <taxon>Chelicerata</taxon>
        <taxon>Arachnida</taxon>
        <taxon>Acari</taxon>
        <taxon>Parasitiformes</taxon>
        <taxon>Ixodida</taxon>
        <taxon>Ixodoidea</taxon>
        <taxon>Ixodidae</taxon>
        <taxon>Rhipicephalinae</taxon>
        <taxon>Dermacentor</taxon>
    </lineage>
</organism>
<name>A0ACB8D3R5_DERSI</name>
<keyword evidence="2" id="KW-1185">Reference proteome</keyword>
<sequence length="121" mass="14289">MKMVQCAGCDRPILDRFLLNVLDRSWHTKCVQCCDCRCNLTDKCFSRDGKLFCRNDFFKCEISSFYYKKMSCRVRAERSLQAKSRSKRSLRRQSEVCDARERVICRGGHCTSRESTEWFGD</sequence>
<gene>
    <name evidence="1" type="ORF">HPB49_007362</name>
</gene>
<proteinExistence type="predicted"/>
<evidence type="ECO:0000313" key="2">
    <source>
        <dbReference type="Proteomes" id="UP000821865"/>
    </source>
</evidence>
<reference evidence="1" key="1">
    <citation type="submission" date="2020-05" db="EMBL/GenBank/DDBJ databases">
        <title>Large-scale comparative analyses of tick genomes elucidate their genetic diversity and vector capacities.</title>
        <authorList>
            <person name="Jia N."/>
            <person name="Wang J."/>
            <person name="Shi W."/>
            <person name="Du L."/>
            <person name="Sun Y."/>
            <person name="Zhan W."/>
            <person name="Jiang J."/>
            <person name="Wang Q."/>
            <person name="Zhang B."/>
            <person name="Ji P."/>
            <person name="Sakyi L.B."/>
            <person name="Cui X."/>
            <person name="Yuan T."/>
            <person name="Jiang B."/>
            <person name="Yang W."/>
            <person name="Lam T.T.-Y."/>
            <person name="Chang Q."/>
            <person name="Ding S."/>
            <person name="Wang X."/>
            <person name="Zhu J."/>
            <person name="Ruan X."/>
            <person name="Zhao L."/>
            <person name="Wei J."/>
            <person name="Que T."/>
            <person name="Du C."/>
            <person name="Cheng J."/>
            <person name="Dai P."/>
            <person name="Han X."/>
            <person name="Huang E."/>
            <person name="Gao Y."/>
            <person name="Liu J."/>
            <person name="Shao H."/>
            <person name="Ye R."/>
            <person name="Li L."/>
            <person name="Wei W."/>
            <person name="Wang X."/>
            <person name="Wang C."/>
            <person name="Yang T."/>
            <person name="Huo Q."/>
            <person name="Li W."/>
            <person name="Guo W."/>
            <person name="Chen H."/>
            <person name="Zhou L."/>
            <person name="Ni X."/>
            <person name="Tian J."/>
            <person name="Zhou Y."/>
            <person name="Sheng Y."/>
            <person name="Liu T."/>
            <person name="Pan Y."/>
            <person name="Xia L."/>
            <person name="Li J."/>
            <person name="Zhao F."/>
            <person name="Cao W."/>
        </authorList>
    </citation>
    <scope>NUCLEOTIDE SEQUENCE</scope>
    <source>
        <strain evidence="1">Dsil-2018</strain>
    </source>
</reference>
<dbReference type="Proteomes" id="UP000821865">
    <property type="component" value="Chromosome 3"/>
</dbReference>
<comment type="caution">
    <text evidence="1">The sequence shown here is derived from an EMBL/GenBank/DDBJ whole genome shotgun (WGS) entry which is preliminary data.</text>
</comment>